<comment type="caution">
    <text evidence="2">The sequence shown here is derived from an EMBL/GenBank/DDBJ whole genome shotgun (WGS) entry which is preliminary data.</text>
</comment>
<organism evidence="2 3">
    <name type="scientific">Thelohanellus kitauei</name>
    <name type="common">Myxosporean</name>
    <dbReference type="NCBI Taxonomy" id="669202"/>
    <lineage>
        <taxon>Eukaryota</taxon>
        <taxon>Metazoa</taxon>
        <taxon>Cnidaria</taxon>
        <taxon>Myxozoa</taxon>
        <taxon>Myxosporea</taxon>
        <taxon>Bivalvulida</taxon>
        <taxon>Platysporina</taxon>
        <taxon>Myxobolidae</taxon>
        <taxon>Thelohanellus</taxon>
    </lineage>
</organism>
<gene>
    <name evidence="2" type="ORF">RF11_13245</name>
</gene>
<evidence type="ECO:0000259" key="1">
    <source>
        <dbReference type="SMART" id="SM00955"/>
    </source>
</evidence>
<dbReference type="InterPro" id="IPR001900">
    <property type="entry name" value="RNase_II/R"/>
</dbReference>
<proteinExistence type="predicted"/>
<evidence type="ECO:0000313" key="3">
    <source>
        <dbReference type="Proteomes" id="UP000031668"/>
    </source>
</evidence>
<sequence>MDRRYLIPHGMESVMIPIKLNRYQQYCDPKSVFLARIQWNGNKMVCIDPQYIGNNNNLETQEKAIYIYAGFADRLDDVCTFMDESKIFKNIPFKSHDYRDFRDHKTFTIDSVGEYCSDTAFSIKVDQDGTHVAIHAADVCRFLNDREDLIPNMINSGSSLCLQKSWLPLVPKYLALGECNFISGALRSTISFYCTFRNGKMCNPWVGKGLIEVNHKLTYGQAEYLINNDDVSAIGSKIGSEMIEVDQSVRYNLRMLHDLAVALKKNRIDKYDSIELDLRRTRFERLIKTQVRTGITRKSAINLDEFYTPKSRTIVDELTIFVNNETAKILLGMGKTSVLFVGRMSRSTQYTRKRFKKLLKFMYSKFSEENSSYVDHIASHMLNPERYCRPMPLVKLNHHQYGFRVYTRFTSPTKCAPACITHFHLMNVNYDDEIPHFIKYTPEFCEFMCNYRQRRNEEMEKLGQEIFLNYFLNFKQPKIVDAFVNGSKLYVPEFKIVISSVDDFTGIADFSQVKVELVPMTVDGFKRIKGRIIESFSPVIDKDIIRNFILNESWKDDPFIPI</sequence>
<evidence type="ECO:0000313" key="2">
    <source>
        <dbReference type="EMBL" id="KII65384.1"/>
    </source>
</evidence>
<keyword evidence="2" id="KW-0378">Hydrolase</keyword>
<keyword evidence="3" id="KW-1185">Reference proteome</keyword>
<reference evidence="2 3" key="1">
    <citation type="journal article" date="2014" name="Genome Biol. Evol.">
        <title>The genome of the myxosporean Thelohanellus kitauei shows adaptations to nutrient acquisition within its fish host.</title>
        <authorList>
            <person name="Yang Y."/>
            <person name="Xiong J."/>
            <person name="Zhou Z."/>
            <person name="Huo F."/>
            <person name="Miao W."/>
            <person name="Ran C."/>
            <person name="Liu Y."/>
            <person name="Zhang J."/>
            <person name="Feng J."/>
            <person name="Wang M."/>
            <person name="Wang M."/>
            <person name="Wang L."/>
            <person name="Yao B."/>
        </authorList>
    </citation>
    <scope>NUCLEOTIDE SEQUENCE [LARGE SCALE GENOMIC DNA]</scope>
    <source>
        <strain evidence="2">Wuqing</strain>
    </source>
</reference>
<keyword evidence="2" id="KW-0540">Nuclease</keyword>
<dbReference type="Proteomes" id="UP000031668">
    <property type="component" value="Unassembled WGS sequence"/>
</dbReference>
<dbReference type="GO" id="GO:0006402">
    <property type="term" value="P:mRNA catabolic process"/>
    <property type="evidence" value="ECO:0007669"/>
    <property type="project" value="TreeGrafter"/>
</dbReference>
<protein>
    <submittedName>
        <fullName evidence="2">DIS3-like exonuclease 2</fullName>
    </submittedName>
</protein>
<feature type="domain" description="RNB" evidence="1">
    <location>
        <begin position="98"/>
        <end position="431"/>
    </location>
</feature>
<dbReference type="EMBL" id="JWZT01003873">
    <property type="protein sequence ID" value="KII65384.1"/>
    <property type="molecule type" value="Genomic_DNA"/>
</dbReference>
<dbReference type="GO" id="GO:0000175">
    <property type="term" value="F:3'-5'-RNA exonuclease activity"/>
    <property type="evidence" value="ECO:0007669"/>
    <property type="project" value="TreeGrafter"/>
</dbReference>
<accession>A0A0C2IJ56</accession>
<dbReference type="InterPro" id="IPR012340">
    <property type="entry name" value="NA-bd_OB-fold"/>
</dbReference>
<name>A0A0C2IJ56_THEKT</name>
<dbReference type="GO" id="GO:0003723">
    <property type="term" value="F:RNA binding"/>
    <property type="evidence" value="ECO:0007669"/>
    <property type="project" value="InterPro"/>
</dbReference>
<dbReference type="GO" id="GO:0000932">
    <property type="term" value="C:P-body"/>
    <property type="evidence" value="ECO:0007669"/>
    <property type="project" value="TreeGrafter"/>
</dbReference>
<dbReference type="InterPro" id="IPR050180">
    <property type="entry name" value="RNR_Ribonuclease"/>
</dbReference>
<dbReference type="AlphaFoldDB" id="A0A0C2IJ56"/>
<dbReference type="SUPFAM" id="SSF50249">
    <property type="entry name" value="Nucleic acid-binding proteins"/>
    <property type="match status" value="1"/>
</dbReference>
<dbReference type="PANTHER" id="PTHR23355:SF42">
    <property type="entry name" value="RIBONUCLEASE II, CHLOROPLASTIC_MITOCHONDRIAL"/>
    <property type="match status" value="1"/>
</dbReference>
<keyword evidence="2" id="KW-0269">Exonuclease</keyword>
<dbReference type="PANTHER" id="PTHR23355">
    <property type="entry name" value="RIBONUCLEASE"/>
    <property type="match status" value="1"/>
</dbReference>
<dbReference type="Pfam" id="PF00773">
    <property type="entry name" value="RNB"/>
    <property type="match status" value="1"/>
</dbReference>
<dbReference type="SMART" id="SM00955">
    <property type="entry name" value="RNB"/>
    <property type="match status" value="1"/>
</dbReference>